<name>A0A081BBI2_9HYPH</name>
<protein>
    <submittedName>
        <fullName evidence="1">Pilus subunit protein PilA</fullName>
    </submittedName>
</protein>
<evidence type="ECO:0000313" key="1">
    <source>
        <dbReference type="EMBL" id="GAK45400.1"/>
    </source>
</evidence>
<reference evidence="1 2" key="1">
    <citation type="submission" date="2014-07" db="EMBL/GenBank/DDBJ databases">
        <title>Tepidicaulis marinum gen. nov., sp. nov., a novel marine bacterium denitrifying nitrate to nitrous oxide strictly under microaerobic conditions.</title>
        <authorList>
            <person name="Takeuchi M."/>
            <person name="Yamagishi T."/>
            <person name="Kamagata Y."/>
            <person name="Oshima K."/>
            <person name="Hattori M."/>
            <person name="Katayama T."/>
            <person name="Hanada S."/>
            <person name="Tamaki H."/>
            <person name="Marumo K."/>
            <person name="Maeda H."/>
            <person name="Nedachi M."/>
            <person name="Iwasaki W."/>
            <person name="Suwa Y."/>
            <person name="Sakata S."/>
        </authorList>
    </citation>
    <scope>NUCLEOTIDE SEQUENCE [LARGE SCALE GENOMIC DNA]</scope>
    <source>
        <strain evidence="1 2">MA2</strain>
    </source>
</reference>
<sequence length="75" mass="7992">MIDRAVCVSGDIHQILDGQSFTRRFFCDESGATALEYSLIVAGIGLAMFGATSLVGDAVVQIFQDIAAKLGSFEF</sequence>
<dbReference type="EMBL" id="BBIO01000009">
    <property type="protein sequence ID" value="GAK45400.1"/>
    <property type="molecule type" value="Genomic_DNA"/>
</dbReference>
<organism evidence="1 2">
    <name type="scientific">Tepidicaulis marinus</name>
    <dbReference type="NCBI Taxonomy" id="1333998"/>
    <lineage>
        <taxon>Bacteria</taxon>
        <taxon>Pseudomonadati</taxon>
        <taxon>Pseudomonadota</taxon>
        <taxon>Alphaproteobacteria</taxon>
        <taxon>Hyphomicrobiales</taxon>
        <taxon>Parvibaculaceae</taxon>
        <taxon>Tepidicaulis</taxon>
    </lineage>
</organism>
<dbReference type="AlphaFoldDB" id="A0A081BBI2"/>
<gene>
    <name evidence="1" type="ORF">M2A_1899</name>
</gene>
<dbReference type="Pfam" id="PF04964">
    <property type="entry name" value="Flp_Fap"/>
    <property type="match status" value="1"/>
</dbReference>
<evidence type="ECO:0000313" key="2">
    <source>
        <dbReference type="Proteomes" id="UP000028702"/>
    </source>
</evidence>
<comment type="caution">
    <text evidence="1">The sequence shown here is derived from an EMBL/GenBank/DDBJ whole genome shotgun (WGS) entry which is preliminary data.</text>
</comment>
<proteinExistence type="predicted"/>
<dbReference type="STRING" id="1333998.M2A_1899"/>
<accession>A0A081BBI2</accession>
<dbReference type="RefSeq" id="WP_045446380.1">
    <property type="nucleotide sequence ID" value="NZ_BBIO01000009.1"/>
</dbReference>
<keyword evidence="2" id="KW-1185">Reference proteome</keyword>
<dbReference type="Proteomes" id="UP000028702">
    <property type="component" value="Unassembled WGS sequence"/>
</dbReference>
<dbReference type="InterPro" id="IPR007047">
    <property type="entry name" value="Flp_Fap"/>
</dbReference>